<dbReference type="AlphaFoldDB" id="A0A9N8E9H7"/>
<organism evidence="2 3">
    <name type="scientific">Seminavis robusta</name>
    <dbReference type="NCBI Taxonomy" id="568900"/>
    <lineage>
        <taxon>Eukaryota</taxon>
        <taxon>Sar</taxon>
        <taxon>Stramenopiles</taxon>
        <taxon>Ochrophyta</taxon>
        <taxon>Bacillariophyta</taxon>
        <taxon>Bacillariophyceae</taxon>
        <taxon>Bacillariophycidae</taxon>
        <taxon>Naviculales</taxon>
        <taxon>Naviculaceae</taxon>
        <taxon>Seminavis</taxon>
    </lineage>
</organism>
<evidence type="ECO:0000313" key="2">
    <source>
        <dbReference type="EMBL" id="CAB9517236.1"/>
    </source>
</evidence>
<feature type="region of interest" description="Disordered" evidence="1">
    <location>
        <begin position="563"/>
        <end position="601"/>
    </location>
</feature>
<evidence type="ECO:0000313" key="3">
    <source>
        <dbReference type="Proteomes" id="UP001153069"/>
    </source>
</evidence>
<dbReference type="EMBL" id="CAICTM010000840">
    <property type="protein sequence ID" value="CAB9517236.1"/>
    <property type="molecule type" value="Genomic_DNA"/>
</dbReference>
<name>A0A9N8E9H7_9STRA</name>
<gene>
    <name evidence="2" type="ORF">SEMRO_841_G209630.1</name>
</gene>
<feature type="compositionally biased region" description="Low complexity" evidence="1">
    <location>
        <begin position="1096"/>
        <end position="1124"/>
    </location>
</feature>
<accession>A0A9N8E9H7</accession>
<proteinExistence type="predicted"/>
<reference evidence="2" key="1">
    <citation type="submission" date="2020-06" db="EMBL/GenBank/DDBJ databases">
        <authorList>
            <consortium name="Plant Systems Biology data submission"/>
        </authorList>
    </citation>
    <scope>NUCLEOTIDE SEQUENCE</scope>
    <source>
        <strain evidence="2">D6</strain>
    </source>
</reference>
<sequence>MTDNDPPLSPTAAIAQPLLLQGLLGPRLVHTQDLPTSILPRSNSWNDPAIMQSDSTSAIAASRFRSTLQDSQLHGLSAKYTAPSNLSDSFSDLLAKSIRSGPHTRAWSRTEAYNLMPRRNIGGFLIIAKFRLADGSLSAPLFCITGPPAVAPPTSIGSSNSLFPSASMPPDTQLATQVPFPPNVQPVAFPFATESRSTIASLTTSSSPDSIIEDLPIGVIPDARNMFELVPIHNSVMNVMQDLPETHPFIANNIWIPDITPDDSSQASTPNLELITILREGAIPPCPLAAPSPWPKPAPPGSTTTIPLANANSHPSFATQIYLKSTEPNSSPDISHGIIFAPKAIPFPPATGLPIGFVADITNISLIQLTAAIAHLAYEDDTKQIEWLLNPITELWYQAVQDSPDIFVNIIESYQAFTAPFKPLPMPPPFSLNLTRHMEWSIIHTILWDYALAGSSSAVQAKLVTYAQRALADAHALPPDSILPPLGYASSIWNQPYIFAYRPPDTKSWLTRYHLKLYSQWAPTYFPLNAQLYKSHTITLSNGSRASPGASTTPLPLLQLPAEVTPGSSQETPHSKSPDSEATTPTPPQETHQLPPTSPNSAYKAAMATLLAGSTQADPTAQSPASDNLKTMFDKAAGSTRKRLHFQDSQQECIDLSTQPDPEVPPSKQPKLSDNSLPIFNPLAAHSTVEQLSTTHPWAIPAARRDATPLPPSPTNSTDPPAFLAFSQLHSQSTALATEAKPEAVQYFFSHKLMATPAAPTRDVVRIASFFTATILPDSLTFTICQSSAHRLDPSNHIVPGFLAGDFLAKLTAAHGKDVKTSTQVKALQTWLKQQAREGARRTELQGPICRCDPTFFDTNITQAIQNMAFRPASMIDNNDDLTDGSLSVFHFIRSLHNYSDQASPRIPAKGLQANALADIAYNMFFLFHLFTMDWSLTHILGPGHSPFSRFSILGRQLLFFADIFKDRSFQNNWATALSTDDRLRATQAAFAALDQLFDIFYTWHTPKFAPDTTFLRGCRNSTTNFPFLIHCVTDASTPLQTALLDWRTQLGSTFTIAQLQQGIPRDGFFSSPSRISSAVQTTLTIYTPLRHSNDSRSSNRQTTQSSTRDSTSSRRQQSSSRTQLPEGLKATKPLIEPTGSSNPLPLARLISQYNKSNPSAKISIPSFPQSTAPNGKQAACFNYVVAQSRGCRLSSCAFAHIELDDPRARQIPKSYFTDLQTLINHPAITNSYRITRQCQDFSNSL</sequence>
<keyword evidence="3" id="KW-1185">Reference proteome</keyword>
<comment type="caution">
    <text evidence="2">The sequence shown here is derived from an EMBL/GenBank/DDBJ whole genome shotgun (WGS) entry which is preliminary data.</text>
</comment>
<protein>
    <submittedName>
        <fullName evidence="2">Uncharacterized protein</fullName>
    </submittedName>
</protein>
<feature type="region of interest" description="Disordered" evidence="1">
    <location>
        <begin position="1089"/>
        <end position="1144"/>
    </location>
</feature>
<evidence type="ECO:0000256" key="1">
    <source>
        <dbReference type="SAM" id="MobiDB-lite"/>
    </source>
</evidence>
<feature type="compositionally biased region" description="Polar residues" evidence="1">
    <location>
        <begin position="580"/>
        <end position="601"/>
    </location>
</feature>
<dbReference type="Proteomes" id="UP001153069">
    <property type="component" value="Unassembled WGS sequence"/>
</dbReference>